<comment type="caution">
    <text evidence="1">The sequence shown here is derived from an EMBL/GenBank/DDBJ whole genome shotgun (WGS) entry which is preliminary data.</text>
</comment>
<organism evidence="1 2">
    <name type="scientific">Thelohanellus kitauei</name>
    <name type="common">Myxosporean</name>
    <dbReference type="NCBI Taxonomy" id="669202"/>
    <lineage>
        <taxon>Eukaryota</taxon>
        <taxon>Metazoa</taxon>
        <taxon>Cnidaria</taxon>
        <taxon>Myxozoa</taxon>
        <taxon>Myxosporea</taxon>
        <taxon>Bivalvulida</taxon>
        <taxon>Platysporina</taxon>
        <taxon>Myxobolidae</taxon>
        <taxon>Thelohanellus</taxon>
    </lineage>
</organism>
<protein>
    <submittedName>
        <fullName evidence="1">Uncharacterized protein</fullName>
    </submittedName>
</protein>
<keyword evidence="2" id="KW-1185">Reference proteome</keyword>
<accession>A0A0C2MGD1</accession>
<gene>
    <name evidence="1" type="ORF">RF11_14748</name>
</gene>
<name>A0A0C2MGD1_THEKT</name>
<dbReference type="EMBL" id="JWZT01003593">
    <property type="protein sequence ID" value="KII66226.1"/>
    <property type="molecule type" value="Genomic_DNA"/>
</dbReference>
<evidence type="ECO:0000313" key="1">
    <source>
        <dbReference type="EMBL" id="KII66226.1"/>
    </source>
</evidence>
<dbReference type="OrthoDB" id="8061355at2759"/>
<reference evidence="1 2" key="1">
    <citation type="journal article" date="2014" name="Genome Biol. Evol.">
        <title>The genome of the myxosporean Thelohanellus kitauei shows adaptations to nutrient acquisition within its fish host.</title>
        <authorList>
            <person name="Yang Y."/>
            <person name="Xiong J."/>
            <person name="Zhou Z."/>
            <person name="Huo F."/>
            <person name="Miao W."/>
            <person name="Ran C."/>
            <person name="Liu Y."/>
            <person name="Zhang J."/>
            <person name="Feng J."/>
            <person name="Wang M."/>
            <person name="Wang M."/>
            <person name="Wang L."/>
            <person name="Yao B."/>
        </authorList>
    </citation>
    <scope>NUCLEOTIDE SEQUENCE [LARGE SCALE GENOMIC DNA]</scope>
    <source>
        <strain evidence="1">Wuqing</strain>
    </source>
</reference>
<sequence>MEFKKKGFHGYSLDVGNVSNKIWTSRLLISNCYDQCYAPGGVDGTELAVSGTEVDASEKRWGERLVQTSKTCHQSQEISLVTAEKGASPEYDLPYLETVALAVDLKSVQKCTGAGLNSSS</sequence>
<dbReference type="Proteomes" id="UP000031668">
    <property type="component" value="Unassembled WGS sequence"/>
</dbReference>
<dbReference type="AlphaFoldDB" id="A0A0C2MGD1"/>
<proteinExistence type="predicted"/>
<evidence type="ECO:0000313" key="2">
    <source>
        <dbReference type="Proteomes" id="UP000031668"/>
    </source>
</evidence>